<dbReference type="SUPFAM" id="SSF101960">
    <property type="entry name" value="Stabilizer of iron transporter SufD"/>
    <property type="match status" value="1"/>
</dbReference>
<sequence length="467" mass="52712">MAGAADVLNDQEYEFGFHDNIEPIYSTGRGLTEETVRQISAEKDEPEWMLEYRLKCYHEYINMPLPQFGPDLSQLNLDEMLYYQKMTDKKFRDWDDVPEDLKRTFDRLGVPEAERKYLAGSSAQYESEVVYHNMKDEFEKQGIIFTDTDSALKEYPELFKKWFGKLVQPTDNKFAALNGAVWSGGSFIYVPKGVKVMTPIQSYFRLNYENTGQFERTLIIVDEGASVDYVEGCTAPNYSSDSLHAAVVEVNVLPDAYCRYTTIQNWSDNVYSLETKRAAADKNATMEWVDGNLGSKVTMKYPSVYLNGEGARGTMLSIAVASNGIHQDSGARMIHNAPKTSSSIISKSISRTGGSTDYRGTVRFAKNSSGSKAHVECDTIIMDDQSSSNTIPYNEIDNPNVAMEHEAKVSKISEKQLYYLMSRGLSEKKATEMIIMGFVEPFTKELPMEYAVELNRLISFEMEGSIG</sequence>
<dbReference type="InterPro" id="IPR037284">
    <property type="entry name" value="SUF_FeS_clus_asmbl_SufBD_sf"/>
</dbReference>
<dbReference type="PATRIC" id="fig|1423749.3.peg.391"/>
<dbReference type="InterPro" id="IPR055346">
    <property type="entry name" value="Fe-S_cluster_assembly_SufBD"/>
</dbReference>
<evidence type="ECO:0000313" key="4">
    <source>
        <dbReference type="EMBL" id="KRM02030.1"/>
    </source>
</evidence>
<dbReference type="PANTHER" id="PTHR30508:SF1">
    <property type="entry name" value="UPF0051 PROTEIN ABCI8, CHLOROPLASTIC-RELATED"/>
    <property type="match status" value="1"/>
</dbReference>
<comment type="caution">
    <text evidence="4">The sequence shown here is derived from an EMBL/GenBank/DDBJ whole genome shotgun (WGS) entry which is preliminary data.</text>
</comment>
<protein>
    <submittedName>
        <fullName evidence="4">FeS assembly protein SufB</fullName>
    </submittedName>
</protein>
<organism evidence="4 5">
    <name type="scientific">Limosilactobacillus gastricus DSM 16045</name>
    <dbReference type="NCBI Taxonomy" id="1423749"/>
    <lineage>
        <taxon>Bacteria</taxon>
        <taxon>Bacillati</taxon>
        <taxon>Bacillota</taxon>
        <taxon>Bacilli</taxon>
        <taxon>Lactobacillales</taxon>
        <taxon>Lactobacillaceae</taxon>
        <taxon>Limosilactobacillus</taxon>
    </lineage>
</organism>
<feature type="domain" description="SUF system FeS cluster assembly SufBD N-terminal" evidence="3">
    <location>
        <begin position="135"/>
        <end position="201"/>
    </location>
</feature>
<evidence type="ECO:0000313" key="5">
    <source>
        <dbReference type="Proteomes" id="UP000051739"/>
    </source>
</evidence>
<dbReference type="PANTHER" id="PTHR30508">
    <property type="entry name" value="FES CLUSTER ASSEMBLY PROTEIN SUF"/>
    <property type="match status" value="1"/>
</dbReference>
<dbReference type="InterPro" id="IPR045595">
    <property type="entry name" value="SufBD_N"/>
</dbReference>
<gene>
    <name evidence="4" type="ORF">FC60_GL000389</name>
</gene>
<accession>A0A0R1V954</accession>
<name>A0A0R1V954_9LACO</name>
<comment type="similarity">
    <text evidence="1">Belongs to the iron-sulfur cluster assembly SufBD family.</text>
</comment>
<dbReference type="EMBL" id="AZFN01000013">
    <property type="protein sequence ID" value="KRM02030.1"/>
    <property type="molecule type" value="Genomic_DNA"/>
</dbReference>
<dbReference type="Pfam" id="PF01458">
    <property type="entry name" value="SUFBD_core"/>
    <property type="match status" value="1"/>
</dbReference>
<dbReference type="InterPro" id="IPR000825">
    <property type="entry name" value="SUF_FeS_clus_asmbl_SufBD_core"/>
</dbReference>
<evidence type="ECO:0000259" key="3">
    <source>
        <dbReference type="Pfam" id="PF19295"/>
    </source>
</evidence>
<dbReference type="Pfam" id="PF19295">
    <property type="entry name" value="SufBD_N"/>
    <property type="match status" value="1"/>
</dbReference>
<dbReference type="Proteomes" id="UP000051739">
    <property type="component" value="Unassembled WGS sequence"/>
</dbReference>
<proteinExistence type="inferred from homology"/>
<dbReference type="AlphaFoldDB" id="A0A0R1V954"/>
<dbReference type="InterPro" id="IPR010231">
    <property type="entry name" value="SUF_FeS_clus_asmbl_SufB"/>
</dbReference>
<evidence type="ECO:0000256" key="1">
    <source>
        <dbReference type="ARBA" id="ARBA00043967"/>
    </source>
</evidence>
<reference evidence="4 5" key="1">
    <citation type="journal article" date="2015" name="Genome Announc.">
        <title>Expanding the biotechnology potential of lactobacilli through comparative genomics of 213 strains and associated genera.</title>
        <authorList>
            <person name="Sun Z."/>
            <person name="Harris H.M."/>
            <person name="McCann A."/>
            <person name="Guo C."/>
            <person name="Argimon S."/>
            <person name="Zhang W."/>
            <person name="Yang X."/>
            <person name="Jeffery I.B."/>
            <person name="Cooney J.C."/>
            <person name="Kagawa T.F."/>
            <person name="Liu W."/>
            <person name="Song Y."/>
            <person name="Salvetti E."/>
            <person name="Wrobel A."/>
            <person name="Rasinkangas P."/>
            <person name="Parkhill J."/>
            <person name="Rea M.C."/>
            <person name="O'Sullivan O."/>
            <person name="Ritari J."/>
            <person name="Douillard F.P."/>
            <person name="Paul Ross R."/>
            <person name="Yang R."/>
            <person name="Briner A.E."/>
            <person name="Felis G.E."/>
            <person name="de Vos W.M."/>
            <person name="Barrangou R."/>
            <person name="Klaenhammer T.R."/>
            <person name="Caufield P.W."/>
            <person name="Cui Y."/>
            <person name="Zhang H."/>
            <person name="O'Toole P.W."/>
        </authorList>
    </citation>
    <scope>NUCLEOTIDE SEQUENCE [LARGE SCALE GENOMIC DNA]</scope>
    <source>
        <strain evidence="4 5">DSM 16045</strain>
    </source>
</reference>
<dbReference type="GO" id="GO:0016226">
    <property type="term" value="P:iron-sulfur cluster assembly"/>
    <property type="evidence" value="ECO:0007669"/>
    <property type="project" value="InterPro"/>
</dbReference>
<dbReference type="NCBIfam" id="TIGR01980">
    <property type="entry name" value="sufB"/>
    <property type="match status" value="1"/>
</dbReference>
<evidence type="ECO:0000259" key="2">
    <source>
        <dbReference type="Pfam" id="PF01458"/>
    </source>
</evidence>
<keyword evidence="5" id="KW-1185">Reference proteome</keyword>
<feature type="domain" description="SUF system FeS cluster assembly SufBD core" evidence="2">
    <location>
        <begin position="204"/>
        <end position="438"/>
    </location>
</feature>
<dbReference type="RefSeq" id="WP_056937443.1">
    <property type="nucleotide sequence ID" value="NZ_AZFN01000013.1"/>
</dbReference>